<keyword evidence="3" id="KW-1185">Reference proteome</keyword>
<feature type="compositionally biased region" description="Polar residues" evidence="1">
    <location>
        <begin position="468"/>
        <end position="479"/>
    </location>
</feature>
<feature type="compositionally biased region" description="Polar residues" evidence="1">
    <location>
        <begin position="267"/>
        <end position="283"/>
    </location>
</feature>
<accession>A0A9P5P069</accession>
<proteinExistence type="predicted"/>
<feature type="region of interest" description="Disordered" evidence="1">
    <location>
        <begin position="226"/>
        <end position="654"/>
    </location>
</feature>
<feature type="non-terminal residue" evidence="2">
    <location>
        <position position="677"/>
    </location>
</feature>
<feature type="compositionally biased region" description="Polar residues" evidence="1">
    <location>
        <begin position="333"/>
        <end position="351"/>
    </location>
</feature>
<evidence type="ECO:0000313" key="3">
    <source>
        <dbReference type="Proteomes" id="UP000724874"/>
    </source>
</evidence>
<feature type="compositionally biased region" description="Basic and acidic residues" evidence="1">
    <location>
        <begin position="249"/>
        <end position="265"/>
    </location>
</feature>
<protein>
    <submittedName>
        <fullName evidence="2">Uncharacterized protein</fullName>
    </submittedName>
</protein>
<feature type="compositionally biased region" description="Polar residues" evidence="1">
    <location>
        <begin position="608"/>
        <end position="640"/>
    </location>
</feature>
<name>A0A9P5P069_GYMJU</name>
<reference evidence="2" key="1">
    <citation type="submission" date="2020-11" db="EMBL/GenBank/DDBJ databases">
        <authorList>
            <consortium name="DOE Joint Genome Institute"/>
            <person name="Ahrendt S."/>
            <person name="Riley R."/>
            <person name="Andreopoulos W."/>
            <person name="LaButti K."/>
            <person name="Pangilinan J."/>
            <person name="Ruiz-duenas F.J."/>
            <person name="Barrasa J.M."/>
            <person name="Sanchez-Garcia M."/>
            <person name="Camarero S."/>
            <person name="Miyauchi S."/>
            <person name="Serrano A."/>
            <person name="Linde D."/>
            <person name="Babiker R."/>
            <person name="Drula E."/>
            <person name="Ayuso-Fernandez I."/>
            <person name="Pacheco R."/>
            <person name="Padilla G."/>
            <person name="Ferreira P."/>
            <person name="Barriuso J."/>
            <person name="Kellner H."/>
            <person name="Castanera R."/>
            <person name="Alfaro M."/>
            <person name="Ramirez L."/>
            <person name="Pisabarro A.G."/>
            <person name="Kuo A."/>
            <person name="Tritt A."/>
            <person name="Lipzen A."/>
            <person name="He G."/>
            <person name="Yan M."/>
            <person name="Ng V."/>
            <person name="Cullen D."/>
            <person name="Martin F."/>
            <person name="Rosso M.-N."/>
            <person name="Henrissat B."/>
            <person name="Hibbett D."/>
            <person name="Martinez A.T."/>
            <person name="Grigoriev I.V."/>
        </authorList>
    </citation>
    <scope>NUCLEOTIDE SEQUENCE</scope>
    <source>
        <strain evidence="2">AH 44721</strain>
    </source>
</reference>
<feature type="compositionally biased region" description="Polar residues" evidence="1">
    <location>
        <begin position="437"/>
        <end position="461"/>
    </location>
</feature>
<dbReference type="Gene3D" id="1.20.1270.60">
    <property type="entry name" value="Arfaptin homology (AH) domain/BAR domain"/>
    <property type="match status" value="1"/>
</dbReference>
<feature type="compositionally biased region" description="Basic and acidic residues" evidence="1">
    <location>
        <begin position="505"/>
        <end position="532"/>
    </location>
</feature>
<evidence type="ECO:0000313" key="2">
    <source>
        <dbReference type="EMBL" id="KAF8910676.1"/>
    </source>
</evidence>
<evidence type="ECO:0000256" key="1">
    <source>
        <dbReference type="SAM" id="MobiDB-lite"/>
    </source>
</evidence>
<feature type="compositionally biased region" description="Basic and acidic residues" evidence="1">
    <location>
        <begin position="488"/>
        <end position="499"/>
    </location>
</feature>
<feature type="compositionally biased region" description="Low complexity" evidence="1">
    <location>
        <begin position="306"/>
        <end position="318"/>
    </location>
</feature>
<comment type="caution">
    <text evidence="2">The sequence shown here is derived from an EMBL/GenBank/DDBJ whole genome shotgun (WGS) entry which is preliminary data.</text>
</comment>
<gene>
    <name evidence="2" type="ORF">CPB84DRAFT_1646080</name>
</gene>
<dbReference type="OrthoDB" id="2450055at2759"/>
<dbReference type="Proteomes" id="UP000724874">
    <property type="component" value="Unassembled WGS sequence"/>
</dbReference>
<sequence>MTSFAMAPALAERTDIHKSCKSIETLLNVLNEYCEAASAVVSLQKKLAKALRETASLKVTTDIAANAMNASANIFEALSDIDSKFSKVADKEYDSVSSEVKKWFKKLAKEEKAHDERMANANARIKQAGQAYEKKSKKKAIDAGEEHARYINLISTLGPEVSQEKYNHTRTVTQKHTTTTYSVAACLSRLADTEWQRSCECVRRFSPTVGPLGQWRSLCEGGWTGQVPPNLPDLDGANNQQNQPADIESTEREPAGLKTIGEEPRQPLQNQQFPESPLSSNGDLSGVSDVEEPMSRPTIQSLRDLPSSATTSTQPSPETKFKTPKVPEEKANNEQPNNQEVQRPIPTSSKPYNRDGHEQDTPEFGTLNRDLDMPANSKMADNSKYQRPLERADTGASSGSIVAAMRNRYSNTSGSMSPPARDVPRLPLSVNDLASRYQPTDATLSPRTRTGSPPVTRQQSLPLLDTAARQTQETYNSRVPVQPGPSPESDRKWQQRNEDPNVVERNTKEQELRARERELEMRARELDRERASQTHLGLPPSPGTHAFPSSPQRSPKLADRSQLPNPPQSDPQYESRNRDRYPSNNGHSSNTNSTSNSAHASYCGCESCSVSKYKNSGPSSPVQQYRQQSPQETSPQLQSQRSEKSSKLGVGWMRRLSMPVGNAFSGSDSKRHQSNNS</sequence>
<feature type="compositionally biased region" description="Low complexity" evidence="1">
    <location>
        <begin position="583"/>
        <end position="601"/>
    </location>
</feature>
<organism evidence="2 3">
    <name type="scientific">Gymnopilus junonius</name>
    <name type="common">Spectacular rustgill mushroom</name>
    <name type="synonym">Gymnopilus spectabilis subsp. junonius</name>
    <dbReference type="NCBI Taxonomy" id="109634"/>
    <lineage>
        <taxon>Eukaryota</taxon>
        <taxon>Fungi</taxon>
        <taxon>Dikarya</taxon>
        <taxon>Basidiomycota</taxon>
        <taxon>Agaricomycotina</taxon>
        <taxon>Agaricomycetes</taxon>
        <taxon>Agaricomycetidae</taxon>
        <taxon>Agaricales</taxon>
        <taxon>Agaricineae</taxon>
        <taxon>Hymenogastraceae</taxon>
        <taxon>Gymnopilus</taxon>
    </lineage>
</organism>
<dbReference type="EMBL" id="JADNYJ010000006">
    <property type="protein sequence ID" value="KAF8910676.1"/>
    <property type="molecule type" value="Genomic_DNA"/>
</dbReference>
<dbReference type="AlphaFoldDB" id="A0A9P5P069"/>
<feature type="compositionally biased region" description="Basic and acidic residues" evidence="1">
    <location>
        <begin position="319"/>
        <end position="332"/>
    </location>
</feature>
<dbReference type="InterPro" id="IPR027267">
    <property type="entry name" value="AH/BAR_dom_sf"/>
</dbReference>